<evidence type="ECO:0000313" key="4">
    <source>
        <dbReference type="Proteomes" id="UP001147747"/>
    </source>
</evidence>
<reference evidence="3" key="2">
    <citation type="journal article" date="2023" name="IMA Fungus">
        <title>Comparative genomic study of the Penicillium genus elucidates a diverse pangenome and 15 lateral gene transfer events.</title>
        <authorList>
            <person name="Petersen C."/>
            <person name="Sorensen T."/>
            <person name="Nielsen M.R."/>
            <person name="Sondergaard T.E."/>
            <person name="Sorensen J.L."/>
            <person name="Fitzpatrick D.A."/>
            <person name="Frisvad J.C."/>
            <person name="Nielsen K.L."/>
        </authorList>
    </citation>
    <scope>NUCLEOTIDE SEQUENCE</scope>
    <source>
        <strain evidence="3">IBT 29677</strain>
    </source>
</reference>
<name>A0A9W9VSP2_9EURO</name>
<dbReference type="PANTHER" id="PTHR38795:SF1">
    <property type="entry name" value="DUF6604 DOMAIN-CONTAINING PROTEIN"/>
    <property type="match status" value="1"/>
</dbReference>
<reference evidence="3" key="1">
    <citation type="submission" date="2022-12" db="EMBL/GenBank/DDBJ databases">
        <authorList>
            <person name="Petersen C."/>
        </authorList>
    </citation>
    <scope>NUCLEOTIDE SEQUENCE</scope>
    <source>
        <strain evidence="3">IBT 29677</strain>
    </source>
</reference>
<feature type="region of interest" description="Disordered" evidence="1">
    <location>
        <begin position="142"/>
        <end position="162"/>
    </location>
</feature>
<feature type="region of interest" description="Disordered" evidence="1">
    <location>
        <begin position="606"/>
        <end position="636"/>
    </location>
</feature>
<dbReference type="Pfam" id="PF20253">
    <property type="entry name" value="DUF6604"/>
    <property type="match status" value="1"/>
</dbReference>
<evidence type="ECO:0000313" key="3">
    <source>
        <dbReference type="EMBL" id="KAJ5388621.1"/>
    </source>
</evidence>
<dbReference type="AlphaFoldDB" id="A0A9W9VSP2"/>
<feature type="compositionally biased region" description="Polar residues" evidence="1">
    <location>
        <begin position="147"/>
        <end position="158"/>
    </location>
</feature>
<sequence length="821" mass="93767">MLPKSLQSSYIRYKNDTNSFATWLFEAASKCGHQPSNLAAIALSLNETENKKNNKRKHKKNRPSEAHGSIQYITTVRDLQVLAEAVAESTLPVPKQVISIVKRAIKLRKQVTSWFLEQGESENNKRHVKFISALEATCETLERKTAKPSNRDAQQSHSPPEVEACDADLETFMNKFSVLTVEEPQDSQGQGQFVSSATLKLVKVELDESDEGEAAEAHLDHILFKAFCLFHDLHDMRTFISDTWLEYCEKKIDLMNAAVVTNSTLQLAQDMLKELVHEWDTCETTNDKLQWLVFKTVAIAQGSSTDPAFEIGPLYNEKMADVANWCYLPTLALLDSLAEILPLNHLPVFTKGCLSTNPKATEDKRYVDQKRSEDQIILCQLLPEFCLLSRSNIRILAMDAISEGLTEFCKTKKVTPWLCFATQILLDVHHTMRQATPGAFEDLRISGLRMSKYINEYWKLSNSHPQPKFWPKEMDEKIRRLQLSIDYWITPDPIYLLKCSREMLPGEGMPKERVLFSQHAILCGLTMFHLNIRMQALGKSLVSSWYDVQPMAFLYNLVKQGPFHKDLSWPDMEAFIKIHGESHIFIGSRPKDRKDSLKRLQIASGMSSATQFARNRRKEQDSRRPKGKNPKPLEPITPISTLFRGLYIPWIDGDSGIKNIYMILDKLSKESGAKGGNKALRNSKAQRDSIDTIQLLTLIKSKLIEEEPMILFNYFGMHSRSLELLRQIQAKEHDTFVYHFASDYMPNQLMLPYIVLLIHIIVSNQDECSNGLKLSSRFPELLFGSRIMMSCGNIMREYLQKNGDVACKELKAFCKNKTPIV</sequence>
<dbReference type="InterPro" id="IPR046539">
    <property type="entry name" value="DUF6604"/>
</dbReference>
<feature type="domain" description="DUF6604" evidence="2">
    <location>
        <begin position="12"/>
        <end position="276"/>
    </location>
</feature>
<dbReference type="EMBL" id="JAPZBU010000009">
    <property type="protein sequence ID" value="KAJ5388621.1"/>
    <property type="molecule type" value="Genomic_DNA"/>
</dbReference>
<comment type="caution">
    <text evidence="3">The sequence shown here is derived from an EMBL/GenBank/DDBJ whole genome shotgun (WGS) entry which is preliminary data.</text>
</comment>
<gene>
    <name evidence="3" type="ORF">N7509_011162</name>
</gene>
<dbReference type="RefSeq" id="XP_056486419.1">
    <property type="nucleotide sequence ID" value="XM_056635799.1"/>
</dbReference>
<evidence type="ECO:0000259" key="2">
    <source>
        <dbReference type="Pfam" id="PF20253"/>
    </source>
</evidence>
<protein>
    <recommendedName>
        <fullName evidence="2">DUF6604 domain-containing protein</fullName>
    </recommendedName>
</protein>
<evidence type="ECO:0000256" key="1">
    <source>
        <dbReference type="SAM" id="MobiDB-lite"/>
    </source>
</evidence>
<dbReference type="PANTHER" id="PTHR38795">
    <property type="entry name" value="DUF6604 DOMAIN-CONTAINING PROTEIN"/>
    <property type="match status" value="1"/>
</dbReference>
<proteinExistence type="predicted"/>
<accession>A0A9W9VSP2</accession>
<organism evidence="3 4">
    <name type="scientific">Penicillium cosmopolitanum</name>
    <dbReference type="NCBI Taxonomy" id="1131564"/>
    <lineage>
        <taxon>Eukaryota</taxon>
        <taxon>Fungi</taxon>
        <taxon>Dikarya</taxon>
        <taxon>Ascomycota</taxon>
        <taxon>Pezizomycotina</taxon>
        <taxon>Eurotiomycetes</taxon>
        <taxon>Eurotiomycetidae</taxon>
        <taxon>Eurotiales</taxon>
        <taxon>Aspergillaceae</taxon>
        <taxon>Penicillium</taxon>
    </lineage>
</organism>
<dbReference type="Proteomes" id="UP001147747">
    <property type="component" value="Unassembled WGS sequence"/>
</dbReference>
<dbReference type="GeneID" id="81374779"/>
<dbReference type="OrthoDB" id="5238236at2759"/>
<keyword evidence="4" id="KW-1185">Reference proteome</keyword>